<protein>
    <recommendedName>
        <fullName evidence="4 6">dTDP-4-dehydrorhamnose reductase</fullName>
        <ecNumber evidence="3 6">1.1.1.133</ecNumber>
    </recommendedName>
</protein>
<evidence type="ECO:0000256" key="5">
    <source>
        <dbReference type="ARBA" id="ARBA00048200"/>
    </source>
</evidence>
<dbReference type="Pfam" id="PF04321">
    <property type="entry name" value="RmlD_sub_bind"/>
    <property type="match status" value="1"/>
</dbReference>
<evidence type="ECO:0000259" key="7">
    <source>
        <dbReference type="Pfam" id="PF04321"/>
    </source>
</evidence>
<organism evidence="8 9">
    <name type="scientific">Mariprofundus micogutta</name>
    <dbReference type="NCBI Taxonomy" id="1921010"/>
    <lineage>
        <taxon>Bacteria</taxon>
        <taxon>Pseudomonadati</taxon>
        <taxon>Pseudomonadota</taxon>
        <taxon>Candidatius Mariprofundia</taxon>
        <taxon>Mariprofundales</taxon>
        <taxon>Mariprofundaceae</taxon>
        <taxon>Mariprofundus</taxon>
    </lineage>
</organism>
<keyword evidence="6 8" id="KW-0560">Oxidoreductase</keyword>
<keyword evidence="6" id="KW-0521">NADP</keyword>
<dbReference type="SUPFAM" id="SSF51735">
    <property type="entry name" value="NAD(P)-binding Rossmann-fold domains"/>
    <property type="match status" value="1"/>
</dbReference>
<dbReference type="InterPro" id="IPR005913">
    <property type="entry name" value="dTDP_dehydrorham_reduct"/>
</dbReference>
<evidence type="ECO:0000256" key="3">
    <source>
        <dbReference type="ARBA" id="ARBA00012929"/>
    </source>
</evidence>
<evidence type="ECO:0000256" key="6">
    <source>
        <dbReference type="RuleBase" id="RU364082"/>
    </source>
</evidence>
<dbReference type="STRING" id="1921010.MMIC_P0709"/>
<name>A0A1L8CLG6_9PROT</name>
<reference evidence="8 9" key="1">
    <citation type="journal article" date="2017" name="Arch. Microbiol.">
        <title>Mariprofundus micogutta sp. nov., a novel iron-oxidizing zetaproteobacterium isolated from a deep-sea hydrothermal field at the Bayonnaise knoll of the Izu-Ogasawara arc, and a description of Mariprofundales ord. nov. and Zetaproteobacteria classis nov.</title>
        <authorList>
            <person name="Makita H."/>
            <person name="Tanaka E."/>
            <person name="Mitsunobu S."/>
            <person name="Miyazaki M."/>
            <person name="Nunoura T."/>
            <person name="Uematsu K."/>
            <person name="Takaki Y."/>
            <person name="Nishi S."/>
            <person name="Shimamura S."/>
            <person name="Takai K."/>
        </authorList>
    </citation>
    <scope>NUCLEOTIDE SEQUENCE [LARGE SCALE GENOMIC DNA]</scope>
    <source>
        <strain evidence="8 9">ET2</strain>
    </source>
</reference>
<feature type="domain" description="RmlD-like substrate binding" evidence="7">
    <location>
        <begin position="1"/>
        <end position="236"/>
    </location>
</feature>
<accession>A0A1L8CLG6</accession>
<dbReference type="UniPathway" id="UPA00124"/>
<evidence type="ECO:0000256" key="2">
    <source>
        <dbReference type="ARBA" id="ARBA00010944"/>
    </source>
</evidence>
<dbReference type="PANTHER" id="PTHR10491">
    <property type="entry name" value="DTDP-4-DEHYDRORHAMNOSE REDUCTASE"/>
    <property type="match status" value="1"/>
</dbReference>
<comment type="cofactor">
    <cofactor evidence="6">
        <name>Mg(2+)</name>
        <dbReference type="ChEBI" id="CHEBI:18420"/>
    </cofactor>
    <text evidence="6">Binds 1 Mg(2+) ion per monomer.</text>
</comment>
<dbReference type="GO" id="GO:0008831">
    <property type="term" value="F:dTDP-4-dehydrorhamnose reductase activity"/>
    <property type="evidence" value="ECO:0007669"/>
    <property type="project" value="UniProtKB-EC"/>
</dbReference>
<sequence>MKILILGGDGMLGHQLLKSWSDRHEVCVTLRGESRSYDHYGLFHDTNSFYGVDVRDFNTIEQTVSKFQPDAIVNAVGIVKQRAEAQDAIISLEVNSLLPHRLSQLCGEVGARLIHMSTDCVFSGLKGMYTENDLEDASDLYGRSKLLGEVHDVQAVTLRTSIIGLELARNKSLIEWFLAQSGQVNGFSRAIYSGFTTMEMARIIENVLLEHKALSGLWHVASDPINKFELLSKLSEFMGRADIRLLEDANFCCERSLDASKFNKETGYRPPSWDEMLSEQAVQIRERSE</sequence>
<gene>
    <name evidence="8" type="ORF">MMIC_P0709</name>
</gene>
<comment type="caution">
    <text evidence="8">The sequence shown here is derived from an EMBL/GenBank/DDBJ whole genome shotgun (WGS) entry which is preliminary data.</text>
</comment>
<dbReference type="OrthoDB" id="9803892at2"/>
<dbReference type="EMBL" id="BDFD01000004">
    <property type="protein sequence ID" value="GAV19752.1"/>
    <property type="molecule type" value="Genomic_DNA"/>
</dbReference>
<comment type="catalytic activity">
    <reaction evidence="5 6">
        <text>dTDP-beta-L-rhamnose + NADP(+) = dTDP-4-dehydro-beta-L-rhamnose + NADPH + H(+)</text>
        <dbReference type="Rhea" id="RHEA:21796"/>
        <dbReference type="ChEBI" id="CHEBI:15378"/>
        <dbReference type="ChEBI" id="CHEBI:57510"/>
        <dbReference type="ChEBI" id="CHEBI:57783"/>
        <dbReference type="ChEBI" id="CHEBI:58349"/>
        <dbReference type="ChEBI" id="CHEBI:62830"/>
        <dbReference type="EC" id="1.1.1.133"/>
    </reaction>
</comment>
<dbReference type="CDD" id="cd05254">
    <property type="entry name" value="dTDP_HR_like_SDR_e"/>
    <property type="match status" value="1"/>
</dbReference>
<comment type="pathway">
    <text evidence="1 6">Carbohydrate biosynthesis; dTDP-L-rhamnose biosynthesis.</text>
</comment>
<evidence type="ECO:0000256" key="1">
    <source>
        <dbReference type="ARBA" id="ARBA00004781"/>
    </source>
</evidence>
<dbReference type="EC" id="1.1.1.133" evidence="3 6"/>
<proteinExistence type="inferred from homology"/>
<dbReference type="PANTHER" id="PTHR10491:SF4">
    <property type="entry name" value="METHIONINE ADENOSYLTRANSFERASE 2 SUBUNIT BETA"/>
    <property type="match status" value="1"/>
</dbReference>
<dbReference type="GO" id="GO:0019305">
    <property type="term" value="P:dTDP-rhamnose biosynthetic process"/>
    <property type="evidence" value="ECO:0007669"/>
    <property type="project" value="UniProtKB-UniPathway"/>
</dbReference>
<dbReference type="InterPro" id="IPR029903">
    <property type="entry name" value="RmlD-like-bd"/>
</dbReference>
<dbReference type="GO" id="GO:0005829">
    <property type="term" value="C:cytosol"/>
    <property type="evidence" value="ECO:0007669"/>
    <property type="project" value="TreeGrafter"/>
</dbReference>
<comment type="function">
    <text evidence="6">Catalyzes the reduction of dTDP-6-deoxy-L-lyxo-4-hexulose to yield dTDP-L-rhamnose.</text>
</comment>
<dbReference type="Proteomes" id="UP000231632">
    <property type="component" value="Unassembled WGS sequence"/>
</dbReference>
<dbReference type="RefSeq" id="WP_072659084.1">
    <property type="nucleotide sequence ID" value="NZ_BDFD01000004.1"/>
</dbReference>
<comment type="similarity">
    <text evidence="2 6">Belongs to the dTDP-4-dehydrorhamnose reductase family.</text>
</comment>
<dbReference type="AlphaFoldDB" id="A0A1L8CLG6"/>
<evidence type="ECO:0000313" key="9">
    <source>
        <dbReference type="Proteomes" id="UP000231632"/>
    </source>
</evidence>
<evidence type="ECO:0000313" key="8">
    <source>
        <dbReference type="EMBL" id="GAV19752.1"/>
    </source>
</evidence>
<dbReference type="Gene3D" id="3.40.50.720">
    <property type="entry name" value="NAD(P)-binding Rossmann-like Domain"/>
    <property type="match status" value="1"/>
</dbReference>
<dbReference type="InterPro" id="IPR036291">
    <property type="entry name" value="NAD(P)-bd_dom_sf"/>
</dbReference>
<keyword evidence="9" id="KW-1185">Reference proteome</keyword>
<evidence type="ECO:0000256" key="4">
    <source>
        <dbReference type="ARBA" id="ARBA00017099"/>
    </source>
</evidence>